<dbReference type="VEuPathDB" id="FungiDB:HMPREF1544_09433"/>
<sequence>MSSIKYQKSSSHIEHDLDNQLIPVLSAWLKACRRETAFSPAVPYNLDVVSHLFILHHNVIHQIPRLADLAYHEEEFKSKHVYPLLCMVFSKMTLRCDIASNAYKHTNTNVLQRIRPDFLVLDNETELIAIEVKPFNTTQSLIEEDEVRVAELSKKMLHMRMARAKTVKEFCSFGICIAGNYN</sequence>
<dbReference type="OMA" id="CRRETAF"/>
<organism evidence="1 2">
    <name type="scientific">Mucor circinelloides f. circinelloides (strain 1006PhL)</name>
    <name type="common">Mucormycosis agent</name>
    <name type="synonym">Calyptromyces circinelloides</name>
    <dbReference type="NCBI Taxonomy" id="1220926"/>
    <lineage>
        <taxon>Eukaryota</taxon>
        <taxon>Fungi</taxon>
        <taxon>Fungi incertae sedis</taxon>
        <taxon>Mucoromycota</taxon>
        <taxon>Mucoromycotina</taxon>
        <taxon>Mucoromycetes</taxon>
        <taxon>Mucorales</taxon>
        <taxon>Mucorineae</taxon>
        <taxon>Mucoraceae</taxon>
        <taxon>Mucor</taxon>
    </lineage>
</organism>
<evidence type="ECO:0000313" key="1">
    <source>
        <dbReference type="EMBL" id="EPB83800.1"/>
    </source>
</evidence>
<dbReference type="OrthoDB" id="2206566at2759"/>
<accession>S2JVD9</accession>
<dbReference type="AlphaFoldDB" id="S2JVD9"/>
<protein>
    <submittedName>
        <fullName evidence="1">Uncharacterized protein</fullName>
    </submittedName>
</protein>
<dbReference type="EMBL" id="KE124058">
    <property type="protein sequence ID" value="EPB83800.1"/>
    <property type="molecule type" value="Genomic_DNA"/>
</dbReference>
<keyword evidence="2" id="KW-1185">Reference proteome</keyword>
<name>S2JVD9_MUCC1</name>
<proteinExistence type="predicted"/>
<gene>
    <name evidence="1" type="ORF">HMPREF1544_09433</name>
</gene>
<dbReference type="InParanoid" id="S2JVD9"/>
<evidence type="ECO:0000313" key="2">
    <source>
        <dbReference type="Proteomes" id="UP000014254"/>
    </source>
</evidence>
<dbReference type="Proteomes" id="UP000014254">
    <property type="component" value="Unassembled WGS sequence"/>
</dbReference>
<reference evidence="2" key="1">
    <citation type="submission" date="2013-05" db="EMBL/GenBank/DDBJ databases">
        <title>The Genome sequence of Mucor circinelloides f. circinelloides 1006PhL.</title>
        <authorList>
            <consortium name="The Broad Institute Genomics Platform"/>
            <person name="Cuomo C."/>
            <person name="Earl A."/>
            <person name="Findley K."/>
            <person name="Lee S.C."/>
            <person name="Walker B."/>
            <person name="Young S."/>
            <person name="Zeng Q."/>
            <person name="Gargeya S."/>
            <person name="Fitzgerald M."/>
            <person name="Haas B."/>
            <person name="Abouelleil A."/>
            <person name="Allen A.W."/>
            <person name="Alvarado L."/>
            <person name="Arachchi H.M."/>
            <person name="Berlin A.M."/>
            <person name="Chapman S.B."/>
            <person name="Gainer-Dewar J."/>
            <person name="Goldberg J."/>
            <person name="Griggs A."/>
            <person name="Gujja S."/>
            <person name="Hansen M."/>
            <person name="Howarth C."/>
            <person name="Imamovic A."/>
            <person name="Ireland A."/>
            <person name="Larimer J."/>
            <person name="McCowan C."/>
            <person name="Murphy C."/>
            <person name="Pearson M."/>
            <person name="Poon T.W."/>
            <person name="Priest M."/>
            <person name="Roberts A."/>
            <person name="Saif S."/>
            <person name="Shea T."/>
            <person name="Sisk P."/>
            <person name="Sykes S."/>
            <person name="Wortman J."/>
            <person name="Nusbaum C."/>
            <person name="Birren B."/>
        </authorList>
    </citation>
    <scope>NUCLEOTIDE SEQUENCE [LARGE SCALE GENOMIC DNA]</scope>
    <source>
        <strain evidence="2">1006PhL</strain>
    </source>
</reference>
<dbReference type="eggNOG" id="ENOG502QZTF">
    <property type="taxonomic scope" value="Eukaryota"/>
</dbReference>